<reference evidence="2 3" key="2">
    <citation type="submission" date="2015-05" db="EMBL/GenBank/DDBJ databases">
        <authorList>
            <person name="Morales-Cruz A."/>
            <person name="Amrine K.C."/>
            <person name="Cantu D."/>
        </authorList>
    </citation>
    <scope>NUCLEOTIDE SEQUENCE [LARGE SCALE GENOMIC DNA]</scope>
    <source>
        <strain evidence="2">DA912</strain>
    </source>
</reference>
<accession>A0A0G2I6A9</accession>
<feature type="compositionally biased region" description="Basic and acidic residues" evidence="1">
    <location>
        <begin position="12"/>
        <end position="21"/>
    </location>
</feature>
<evidence type="ECO:0000313" key="3">
    <source>
        <dbReference type="Proteomes" id="UP000034680"/>
    </source>
</evidence>
<feature type="compositionally biased region" description="Acidic residues" evidence="1">
    <location>
        <begin position="1"/>
        <end position="11"/>
    </location>
</feature>
<gene>
    <name evidence="2" type="ORF">UCDDA912_g04661</name>
</gene>
<proteinExistence type="predicted"/>
<protein>
    <submittedName>
        <fullName evidence="2">Uncharacterized protein</fullName>
    </submittedName>
</protein>
<evidence type="ECO:0000256" key="1">
    <source>
        <dbReference type="SAM" id="MobiDB-lite"/>
    </source>
</evidence>
<dbReference type="EMBL" id="LCUC01000163">
    <property type="protein sequence ID" value="KKY35385.1"/>
    <property type="molecule type" value="Genomic_DNA"/>
</dbReference>
<name>A0A0G2I6A9_9PEZI</name>
<sequence length="220" mass="24284">MAGDDDDDKDDLAERPNSEPKIRRKQIKVPKPIIVPDSCKLTADGGLDSPWMKLGREIGLDLTAPRMPEHENDQRTPKPIDELNENAPTAEPKVASANKKASSSKQKRAASSPSTGTFTPKKPRKSKAKMNMTPSKRASRDAPGGDISYWSSSCGDSDTLTQHPIKYSSDLEDDYRPERVSNDDSGVEKAYRYGAGDDDAEDEYATIYDGDDQGAKMRRY</sequence>
<dbReference type="Proteomes" id="UP000034680">
    <property type="component" value="Unassembled WGS sequence"/>
</dbReference>
<comment type="caution">
    <text evidence="2">The sequence shown here is derived from an EMBL/GenBank/DDBJ whole genome shotgun (WGS) entry which is preliminary data.</text>
</comment>
<dbReference type="AlphaFoldDB" id="A0A0G2I6A9"/>
<keyword evidence="3" id="KW-1185">Reference proteome</keyword>
<feature type="compositionally biased region" description="Basic and acidic residues" evidence="1">
    <location>
        <begin position="67"/>
        <end position="81"/>
    </location>
</feature>
<dbReference type="OrthoDB" id="5238864at2759"/>
<reference evidence="2 3" key="1">
    <citation type="submission" date="2015-05" db="EMBL/GenBank/DDBJ databases">
        <title>Distinctive expansion of gene families associated with plant cell wall degradation and secondary metabolism in the genomes of grapevine trunk pathogens.</title>
        <authorList>
            <person name="Lawrence D.P."/>
            <person name="Travadon R."/>
            <person name="Rolshausen P.E."/>
            <person name="Baumgartner K."/>
        </authorList>
    </citation>
    <scope>NUCLEOTIDE SEQUENCE [LARGE SCALE GENOMIC DNA]</scope>
    <source>
        <strain evidence="2">DA912</strain>
    </source>
</reference>
<feature type="region of interest" description="Disordered" evidence="1">
    <location>
        <begin position="1"/>
        <end position="33"/>
    </location>
</feature>
<organism evidence="2 3">
    <name type="scientific">Diaporthe ampelina</name>
    <dbReference type="NCBI Taxonomy" id="1214573"/>
    <lineage>
        <taxon>Eukaryota</taxon>
        <taxon>Fungi</taxon>
        <taxon>Dikarya</taxon>
        <taxon>Ascomycota</taxon>
        <taxon>Pezizomycotina</taxon>
        <taxon>Sordariomycetes</taxon>
        <taxon>Sordariomycetidae</taxon>
        <taxon>Diaporthales</taxon>
        <taxon>Diaporthaceae</taxon>
        <taxon>Diaporthe</taxon>
    </lineage>
</organism>
<feature type="compositionally biased region" description="Low complexity" evidence="1">
    <location>
        <begin position="93"/>
        <end position="114"/>
    </location>
</feature>
<evidence type="ECO:0000313" key="2">
    <source>
        <dbReference type="EMBL" id="KKY35385.1"/>
    </source>
</evidence>
<feature type="compositionally biased region" description="Polar residues" evidence="1">
    <location>
        <begin position="149"/>
        <end position="162"/>
    </location>
</feature>
<feature type="region of interest" description="Disordered" evidence="1">
    <location>
        <begin position="59"/>
        <end position="196"/>
    </location>
</feature>
<feature type="compositionally biased region" description="Basic and acidic residues" evidence="1">
    <location>
        <begin position="174"/>
        <end position="191"/>
    </location>
</feature>